<evidence type="ECO:0000313" key="2">
    <source>
        <dbReference type="Proteomes" id="UP000177614"/>
    </source>
</evidence>
<accession>A0A1F4XJT1</accession>
<dbReference type="AlphaFoldDB" id="A0A1F4XJT1"/>
<evidence type="ECO:0000313" key="1">
    <source>
        <dbReference type="EMBL" id="OGC81965.1"/>
    </source>
</evidence>
<organism evidence="1 2">
    <name type="scientific">Candidatus Abawacabacteria bacterium RBG_16_42_10</name>
    <dbReference type="NCBI Taxonomy" id="1817814"/>
    <lineage>
        <taxon>Bacteria</taxon>
        <taxon>Candidatus Abawacaibacteriota</taxon>
    </lineage>
</organism>
<dbReference type="EMBL" id="MEWR01000014">
    <property type="protein sequence ID" value="OGC81965.1"/>
    <property type="molecule type" value="Genomic_DNA"/>
</dbReference>
<protein>
    <submittedName>
        <fullName evidence="1">Uncharacterized protein</fullName>
    </submittedName>
</protein>
<dbReference type="Proteomes" id="UP000177614">
    <property type="component" value="Unassembled WGS sequence"/>
</dbReference>
<name>A0A1F4XJT1_9BACT</name>
<sequence length="236" mass="25437">MIFSALTFIFLMVSFQSTKVKLLVPLVLGVFLAACGAAPIIPPPPGAPGVPGVPANPLAPLTNLAPDNEAGDALRGLGALSQLGTAFDQQGNVSDPNAVQNFLSTIQDIEKQQNTREFAEKESLEFPENAPPVLKTFAYANGKLVSVNDNSNSPNFDFNLKYQTLDVMKTVGDFYKNLAKTLSGGWKTTAQSTSTDEGSLTLQNQTPNGEENLTVRWSEDGGITTIQVRFWTYYNS</sequence>
<proteinExistence type="predicted"/>
<reference evidence="1 2" key="1">
    <citation type="journal article" date="2016" name="Nat. Commun.">
        <title>Thousands of microbial genomes shed light on interconnected biogeochemical processes in an aquifer system.</title>
        <authorList>
            <person name="Anantharaman K."/>
            <person name="Brown C.T."/>
            <person name="Hug L.A."/>
            <person name="Sharon I."/>
            <person name="Castelle C.J."/>
            <person name="Probst A.J."/>
            <person name="Thomas B.C."/>
            <person name="Singh A."/>
            <person name="Wilkins M.J."/>
            <person name="Karaoz U."/>
            <person name="Brodie E.L."/>
            <person name="Williams K.H."/>
            <person name="Hubbard S.S."/>
            <person name="Banfield J.F."/>
        </authorList>
    </citation>
    <scope>NUCLEOTIDE SEQUENCE [LARGE SCALE GENOMIC DNA]</scope>
</reference>
<comment type="caution">
    <text evidence="1">The sequence shown here is derived from an EMBL/GenBank/DDBJ whole genome shotgun (WGS) entry which is preliminary data.</text>
</comment>
<gene>
    <name evidence="1" type="ORF">A2V81_03775</name>
</gene>